<evidence type="ECO:0000313" key="3">
    <source>
        <dbReference type="Proteomes" id="UP001321473"/>
    </source>
</evidence>
<sequence length="192" mass="22080">MSKRQQVCMELLQTETNYVAILNTILTLFKNPLEDPSSVVMRGEPLLDSAEVRLIFGHLPPIYDVHRSLQMRLQAMVLSWSEDMSVGEAVLAHREAFAKAYPPFVNNFERVRETLAQCDRQRPRFHAFLKRCQTKPECGRQTLAELMIRPIQRLGSMILLLKGPCVIPPFRLLPLDVTHAQNSHSFENMTHN</sequence>
<dbReference type="Proteomes" id="UP001321473">
    <property type="component" value="Unassembled WGS sequence"/>
</dbReference>
<dbReference type="CDD" id="cd00160">
    <property type="entry name" value="RhoGEF"/>
    <property type="match status" value="1"/>
</dbReference>
<dbReference type="GO" id="GO:0005938">
    <property type="term" value="C:cell cortex"/>
    <property type="evidence" value="ECO:0007669"/>
    <property type="project" value="TreeGrafter"/>
</dbReference>
<evidence type="ECO:0000259" key="1">
    <source>
        <dbReference type="PROSITE" id="PS50010"/>
    </source>
</evidence>
<keyword evidence="3" id="KW-1185">Reference proteome</keyword>
<name>A0AAQ4E8A7_AMBAM</name>
<dbReference type="PANTHER" id="PTHR16777:SF2">
    <property type="entry name" value="PROTEIN ECT2"/>
    <property type="match status" value="1"/>
</dbReference>
<dbReference type="GO" id="GO:0005634">
    <property type="term" value="C:nucleus"/>
    <property type="evidence" value="ECO:0007669"/>
    <property type="project" value="InterPro"/>
</dbReference>
<dbReference type="Gene3D" id="1.20.900.10">
    <property type="entry name" value="Dbl homology (DH) domain"/>
    <property type="match status" value="1"/>
</dbReference>
<proteinExistence type="predicted"/>
<organism evidence="2 3">
    <name type="scientific">Amblyomma americanum</name>
    <name type="common">Lone star tick</name>
    <dbReference type="NCBI Taxonomy" id="6943"/>
    <lineage>
        <taxon>Eukaryota</taxon>
        <taxon>Metazoa</taxon>
        <taxon>Ecdysozoa</taxon>
        <taxon>Arthropoda</taxon>
        <taxon>Chelicerata</taxon>
        <taxon>Arachnida</taxon>
        <taxon>Acari</taxon>
        <taxon>Parasitiformes</taxon>
        <taxon>Ixodida</taxon>
        <taxon>Ixodoidea</taxon>
        <taxon>Ixodidae</taxon>
        <taxon>Amblyomminae</taxon>
        <taxon>Amblyomma</taxon>
    </lineage>
</organism>
<dbReference type="PANTHER" id="PTHR16777">
    <property type="entry name" value="PROTEIN ECT2"/>
    <property type="match status" value="1"/>
</dbReference>
<evidence type="ECO:0000313" key="2">
    <source>
        <dbReference type="EMBL" id="KAK8770862.1"/>
    </source>
</evidence>
<dbReference type="PROSITE" id="PS50010">
    <property type="entry name" value="DH_2"/>
    <property type="match status" value="1"/>
</dbReference>
<protein>
    <recommendedName>
        <fullName evidence="1">DH domain-containing protein</fullName>
    </recommendedName>
</protein>
<dbReference type="GO" id="GO:0005085">
    <property type="term" value="F:guanyl-nucleotide exchange factor activity"/>
    <property type="evidence" value="ECO:0007669"/>
    <property type="project" value="InterPro"/>
</dbReference>
<feature type="domain" description="DH" evidence="1">
    <location>
        <begin position="3"/>
        <end position="162"/>
    </location>
</feature>
<comment type="caution">
    <text evidence="2">The sequence shown here is derived from an EMBL/GenBank/DDBJ whole genome shotgun (WGS) entry which is preliminary data.</text>
</comment>
<dbReference type="GO" id="GO:0000281">
    <property type="term" value="P:mitotic cytokinesis"/>
    <property type="evidence" value="ECO:0007669"/>
    <property type="project" value="TreeGrafter"/>
</dbReference>
<accession>A0AAQ4E8A7</accession>
<dbReference type="SUPFAM" id="SSF48065">
    <property type="entry name" value="DBL homology domain (DH-domain)"/>
    <property type="match status" value="1"/>
</dbReference>
<dbReference type="SMART" id="SM00325">
    <property type="entry name" value="RhoGEF"/>
    <property type="match status" value="1"/>
</dbReference>
<dbReference type="Pfam" id="PF00621">
    <property type="entry name" value="RhoGEF"/>
    <property type="match status" value="1"/>
</dbReference>
<dbReference type="GO" id="GO:2000431">
    <property type="term" value="P:regulation of cytokinesis, actomyosin contractile ring assembly"/>
    <property type="evidence" value="ECO:0007669"/>
    <property type="project" value="InterPro"/>
</dbReference>
<dbReference type="AlphaFoldDB" id="A0AAQ4E8A7"/>
<dbReference type="GO" id="GO:0005096">
    <property type="term" value="F:GTPase activator activity"/>
    <property type="evidence" value="ECO:0007669"/>
    <property type="project" value="InterPro"/>
</dbReference>
<dbReference type="InterPro" id="IPR000219">
    <property type="entry name" value="DH_dom"/>
</dbReference>
<reference evidence="2 3" key="1">
    <citation type="journal article" date="2023" name="Arcadia Sci">
        <title>De novo assembly of a long-read Amblyomma americanum tick genome.</title>
        <authorList>
            <person name="Chou S."/>
            <person name="Poskanzer K.E."/>
            <person name="Rollins M."/>
            <person name="Thuy-Boun P.S."/>
        </authorList>
    </citation>
    <scope>NUCLEOTIDE SEQUENCE [LARGE SCALE GENOMIC DNA]</scope>
    <source>
        <strain evidence="2">F_SG_1</strain>
        <tissue evidence="2">Salivary glands</tissue>
    </source>
</reference>
<dbReference type="GO" id="GO:0007399">
    <property type="term" value="P:nervous system development"/>
    <property type="evidence" value="ECO:0007669"/>
    <property type="project" value="TreeGrafter"/>
</dbReference>
<dbReference type="InterPro" id="IPR035899">
    <property type="entry name" value="DBL_dom_sf"/>
</dbReference>
<gene>
    <name evidence="2" type="ORF">V5799_025894</name>
</gene>
<dbReference type="InterPro" id="IPR026817">
    <property type="entry name" value="Ect2"/>
</dbReference>
<dbReference type="EMBL" id="JARKHS020020460">
    <property type="protein sequence ID" value="KAK8770862.1"/>
    <property type="molecule type" value="Genomic_DNA"/>
</dbReference>